<evidence type="ECO:0000256" key="4">
    <source>
        <dbReference type="ARBA" id="ARBA00022490"/>
    </source>
</evidence>
<dbReference type="Pfam" id="PF03309">
    <property type="entry name" value="Pan_kinase"/>
    <property type="match status" value="1"/>
</dbReference>
<dbReference type="GO" id="GO:0005524">
    <property type="term" value="F:ATP binding"/>
    <property type="evidence" value="ECO:0007669"/>
    <property type="project" value="UniProtKB-KW"/>
</dbReference>
<evidence type="ECO:0000256" key="8">
    <source>
        <dbReference type="ARBA" id="ARBA00022840"/>
    </source>
</evidence>
<dbReference type="PANTHER" id="PTHR34265:SF1">
    <property type="entry name" value="TYPE III PANTOTHENATE KINASE"/>
    <property type="match status" value="1"/>
</dbReference>
<dbReference type="SUPFAM" id="SSF53067">
    <property type="entry name" value="Actin-like ATPase domain"/>
    <property type="match status" value="2"/>
</dbReference>
<evidence type="ECO:0000256" key="7">
    <source>
        <dbReference type="ARBA" id="ARBA00022777"/>
    </source>
</evidence>
<accession>A0A1J5R1C7</accession>
<comment type="caution">
    <text evidence="13">The sequence shown here is derived from an EMBL/GenBank/DDBJ whole genome shotgun (WGS) entry which is preliminary data.</text>
</comment>
<evidence type="ECO:0000256" key="10">
    <source>
        <dbReference type="ARBA" id="ARBA00022993"/>
    </source>
</evidence>
<name>A0A1J5R1C7_9ZZZZ</name>
<organism evidence="13">
    <name type="scientific">mine drainage metagenome</name>
    <dbReference type="NCBI Taxonomy" id="410659"/>
    <lineage>
        <taxon>unclassified sequences</taxon>
        <taxon>metagenomes</taxon>
        <taxon>ecological metagenomes</taxon>
    </lineage>
</organism>
<evidence type="ECO:0000313" key="13">
    <source>
        <dbReference type="EMBL" id="OIQ89266.1"/>
    </source>
</evidence>
<gene>
    <name evidence="13" type="primary">coaX_10</name>
    <name evidence="13" type="ORF">GALL_288260</name>
</gene>
<dbReference type="PANTHER" id="PTHR34265">
    <property type="entry name" value="TYPE III PANTOTHENATE KINASE"/>
    <property type="match status" value="1"/>
</dbReference>
<keyword evidence="10" id="KW-0173">Coenzyme A biosynthesis</keyword>
<evidence type="ECO:0000256" key="5">
    <source>
        <dbReference type="ARBA" id="ARBA00022679"/>
    </source>
</evidence>
<dbReference type="CDD" id="cd24015">
    <property type="entry name" value="ASKHA_NBD_PanK-III"/>
    <property type="match status" value="1"/>
</dbReference>
<evidence type="ECO:0000256" key="11">
    <source>
        <dbReference type="ARBA" id="ARBA00038036"/>
    </source>
</evidence>
<dbReference type="GO" id="GO:0005737">
    <property type="term" value="C:cytoplasm"/>
    <property type="evidence" value="ECO:0007669"/>
    <property type="project" value="UniProtKB-SubCell"/>
</dbReference>
<reference evidence="13" key="1">
    <citation type="submission" date="2016-10" db="EMBL/GenBank/DDBJ databases">
        <title>Sequence of Gallionella enrichment culture.</title>
        <authorList>
            <person name="Poehlein A."/>
            <person name="Muehling M."/>
            <person name="Daniel R."/>
        </authorList>
    </citation>
    <scope>NUCLEOTIDE SEQUENCE</scope>
</reference>
<evidence type="ECO:0000256" key="3">
    <source>
        <dbReference type="ARBA" id="ARBA00011738"/>
    </source>
</evidence>
<dbReference type="HAMAP" id="MF_01274">
    <property type="entry name" value="Pantothen_kinase_3"/>
    <property type="match status" value="1"/>
</dbReference>
<evidence type="ECO:0000256" key="2">
    <source>
        <dbReference type="ARBA" id="ARBA00004496"/>
    </source>
</evidence>
<sequence>MNLLLLDLGNTRLKWGIWSGTRASPEPQLTAHGAMSQQSIETLASELEAQQARPRSALGCAVAGAVATARVDAQLASLGLRCDWVHSPAQQCGVRNGYTNPSLLGPDRWAALIGARMHCADGPVLVISVGTAVTIDCLASDGRFLGGVILPGFGLMLKALEMGTAGLNVPEGELREFPNNTSDALMTGGALAISGAARQMHERLTRLEGRAPLVLLTGGAAPKLELALGLPHQTVDHLVFEGLLRIAGERRLVRPPAAAARA</sequence>
<dbReference type="InterPro" id="IPR004619">
    <property type="entry name" value="Type_III_PanK"/>
</dbReference>
<proteinExistence type="inferred from homology"/>
<comment type="subunit">
    <text evidence="3">Homodimer.</text>
</comment>
<evidence type="ECO:0000256" key="9">
    <source>
        <dbReference type="ARBA" id="ARBA00022958"/>
    </source>
</evidence>
<comment type="similarity">
    <text evidence="11">Belongs to the type III pantothenate kinase family.</text>
</comment>
<dbReference type="GO" id="GO:0015937">
    <property type="term" value="P:coenzyme A biosynthetic process"/>
    <property type="evidence" value="ECO:0007669"/>
    <property type="project" value="UniProtKB-KW"/>
</dbReference>
<dbReference type="NCBIfam" id="TIGR00671">
    <property type="entry name" value="baf"/>
    <property type="match status" value="1"/>
</dbReference>
<evidence type="ECO:0000256" key="6">
    <source>
        <dbReference type="ARBA" id="ARBA00022741"/>
    </source>
</evidence>
<dbReference type="AlphaFoldDB" id="A0A1J5R1C7"/>
<dbReference type="GO" id="GO:0004594">
    <property type="term" value="F:pantothenate kinase activity"/>
    <property type="evidence" value="ECO:0007669"/>
    <property type="project" value="InterPro"/>
</dbReference>
<dbReference type="Gene3D" id="3.30.420.40">
    <property type="match status" value="2"/>
</dbReference>
<keyword evidence="7 13" id="KW-0418">Kinase</keyword>
<comment type="cofactor">
    <cofactor evidence="1">
        <name>K(+)</name>
        <dbReference type="ChEBI" id="CHEBI:29103"/>
    </cofactor>
</comment>
<dbReference type="EMBL" id="MLJW01000336">
    <property type="protein sequence ID" value="OIQ89266.1"/>
    <property type="molecule type" value="Genomic_DNA"/>
</dbReference>
<keyword evidence="8" id="KW-0067">ATP-binding</keyword>
<keyword evidence="6" id="KW-0547">Nucleotide-binding</keyword>
<evidence type="ECO:0000256" key="1">
    <source>
        <dbReference type="ARBA" id="ARBA00001958"/>
    </source>
</evidence>
<protein>
    <recommendedName>
        <fullName evidence="12">Type III pantothenate kinase</fullName>
    </recommendedName>
</protein>
<comment type="subcellular location">
    <subcellularLocation>
        <location evidence="2">Cytoplasm</location>
    </subcellularLocation>
</comment>
<evidence type="ECO:0000256" key="12">
    <source>
        <dbReference type="ARBA" id="ARBA00040883"/>
    </source>
</evidence>
<keyword evidence="4" id="KW-0963">Cytoplasm</keyword>
<keyword evidence="5 13" id="KW-0808">Transferase</keyword>
<dbReference type="InterPro" id="IPR043129">
    <property type="entry name" value="ATPase_NBD"/>
</dbReference>
<keyword evidence="9" id="KW-0630">Potassium</keyword>